<dbReference type="STRING" id="43265.A0A545UU32"/>
<dbReference type="AlphaFoldDB" id="A0A545UU32"/>
<comment type="caution">
    <text evidence="2">The sequence shown here is derived from an EMBL/GenBank/DDBJ whole genome shotgun (WGS) entry which is preliminary data.</text>
</comment>
<feature type="transmembrane region" description="Helical" evidence="1">
    <location>
        <begin position="98"/>
        <end position="123"/>
    </location>
</feature>
<dbReference type="EMBL" id="SPUK01000013">
    <property type="protein sequence ID" value="TQV92960.1"/>
    <property type="molecule type" value="Genomic_DNA"/>
</dbReference>
<evidence type="ECO:0000256" key="1">
    <source>
        <dbReference type="SAM" id="Phobius"/>
    </source>
</evidence>
<dbReference type="OrthoDB" id="3930290at2759"/>
<dbReference type="Proteomes" id="UP000315783">
    <property type="component" value="Unassembled WGS sequence"/>
</dbReference>
<feature type="transmembrane region" description="Helical" evidence="1">
    <location>
        <begin position="33"/>
        <end position="55"/>
    </location>
</feature>
<feature type="transmembrane region" description="Helical" evidence="1">
    <location>
        <begin position="161"/>
        <end position="186"/>
    </location>
</feature>
<keyword evidence="1" id="KW-1133">Transmembrane helix</keyword>
<name>A0A545UU32_9HYPO</name>
<keyword evidence="3" id="KW-1185">Reference proteome</keyword>
<protein>
    <submittedName>
        <fullName evidence="2">Arginase-like protein</fullName>
    </submittedName>
</protein>
<proteinExistence type="predicted"/>
<accession>A0A545UU32</accession>
<evidence type="ECO:0000313" key="2">
    <source>
        <dbReference type="EMBL" id="TQV92960.1"/>
    </source>
</evidence>
<evidence type="ECO:0000313" key="3">
    <source>
        <dbReference type="Proteomes" id="UP000315783"/>
    </source>
</evidence>
<organism evidence="2 3">
    <name type="scientific">Cordyceps javanica</name>
    <dbReference type="NCBI Taxonomy" id="43265"/>
    <lineage>
        <taxon>Eukaryota</taxon>
        <taxon>Fungi</taxon>
        <taxon>Dikarya</taxon>
        <taxon>Ascomycota</taxon>
        <taxon>Pezizomycotina</taxon>
        <taxon>Sordariomycetes</taxon>
        <taxon>Hypocreomycetidae</taxon>
        <taxon>Hypocreales</taxon>
        <taxon>Cordycipitaceae</taxon>
        <taxon>Cordyceps</taxon>
    </lineage>
</organism>
<reference evidence="2 3" key="1">
    <citation type="journal article" date="2019" name="Appl. Microbiol. Biotechnol.">
        <title>Genome sequence of Isaria javanica and comparative genome analysis insights into family S53 peptidase evolution in fungal entomopathogens.</title>
        <authorList>
            <person name="Lin R."/>
            <person name="Zhang X."/>
            <person name="Xin B."/>
            <person name="Zou M."/>
            <person name="Gao Y."/>
            <person name="Qin F."/>
            <person name="Hu Q."/>
            <person name="Xie B."/>
            <person name="Cheng X."/>
        </authorList>
    </citation>
    <scope>NUCLEOTIDE SEQUENCE [LARGE SCALE GENOMIC DNA]</scope>
    <source>
        <strain evidence="2 3">IJ1G</strain>
    </source>
</reference>
<feature type="transmembrane region" description="Helical" evidence="1">
    <location>
        <begin position="67"/>
        <end position="92"/>
    </location>
</feature>
<gene>
    <name evidence="2" type="ORF">IF1G_08263</name>
</gene>
<keyword evidence="1" id="KW-0812">Transmembrane</keyword>
<sequence>MVLSSTLTPSSVGHEHHRRIVHVRTYDWPPYQINIWLFVMLLASSSILGVFGSLLQTQTQMGLPVPWYLPYYVTVAAVAVAFLLAVMWLIWYRRLLPAIVMIGAFALLVLWMVGLVASANALWGAGGVQSVCSLQVWNQSPHAPDMETLAWMQQRNICQTWYLVFAMSLTGAIFLIWVMIIAYQVFKRS</sequence>
<keyword evidence="1" id="KW-0472">Membrane</keyword>